<evidence type="ECO:0000313" key="1">
    <source>
        <dbReference type="EMBL" id="CUT02769.1"/>
    </source>
</evidence>
<evidence type="ECO:0008006" key="3">
    <source>
        <dbReference type="Google" id="ProtNLM"/>
    </source>
</evidence>
<dbReference type="GO" id="GO:0044183">
    <property type="term" value="F:protein folding chaperone"/>
    <property type="evidence" value="ECO:0007669"/>
    <property type="project" value="InterPro"/>
</dbReference>
<dbReference type="AlphaFoldDB" id="A0A0P1NUL7"/>
<gene>
    <name evidence="1" type="ORF">JGI23_01333</name>
</gene>
<dbReference type="GO" id="GO:0005524">
    <property type="term" value="F:ATP binding"/>
    <property type="evidence" value="ECO:0007669"/>
    <property type="project" value="InterPro"/>
</dbReference>
<name>A0A0P1NUL7_9BACT</name>
<dbReference type="PRINTS" id="PR00297">
    <property type="entry name" value="CHAPERONIN10"/>
</dbReference>
<dbReference type="Proteomes" id="UP000199197">
    <property type="component" value="Unassembled WGS sequence"/>
</dbReference>
<reference evidence="2" key="1">
    <citation type="submission" date="2015-11" db="EMBL/GenBank/DDBJ databases">
        <authorList>
            <person name="Varghese N."/>
        </authorList>
    </citation>
    <scope>NUCLEOTIDE SEQUENCE [LARGE SCALE GENOMIC DNA]</scope>
    <source>
        <strain evidence="2">JGI-23</strain>
    </source>
</reference>
<keyword evidence="2" id="KW-1185">Reference proteome</keyword>
<sequence length="47" mass="5267">VGIIFVSVKEKLLDKILLAKYGGGKNLKYGKEYRIISRSDILAVIED</sequence>
<proteinExistence type="predicted"/>
<dbReference type="EMBL" id="CZVW01000013">
    <property type="protein sequence ID" value="CUT02769.1"/>
    <property type="molecule type" value="Genomic_DNA"/>
</dbReference>
<feature type="non-terminal residue" evidence="1">
    <location>
        <position position="1"/>
    </location>
</feature>
<organism evidence="1 2">
    <name type="scientific">Candidatus Chryseopegocella kryptomonas</name>
    <dbReference type="NCBI Taxonomy" id="1633643"/>
    <lineage>
        <taxon>Bacteria</taxon>
        <taxon>Pseudomonadati</taxon>
        <taxon>Candidatus Kryptoniota</taxon>
        <taxon>Candidatus Chryseopegocella</taxon>
    </lineage>
</organism>
<protein>
    <recommendedName>
        <fullName evidence="3">10 kDa chaperonin</fullName>
    </recommendedName>
</protein>
<dbReference type="InterPro" id="IPR020818">
    <property type="entry name" value="Chaperonin_GroES"/>
</dbReference>
<accession>A0A0P1NUL7</accession>
<evidence type="ECO:0000313" key="2">
    <source>
        <dbReference type="Proteomes" id="UP000199197"/>
    </source>
</evidence>